<dbReference type="PANTHER" id="PTHR43537:SF53">
    <property type="entry name" value="HTH-TYPE TRANSCRIPTIONAL REPRESSOR NANR"/>
    <property type="match status" value="1"/>
</dbReference>
<reference evidence="5 6" key="1">
    <citation type="submission" date="2015-04" db="EMBL/GenBank/DDBJ databases">
        <title>The draft genome sequence of Roseovarius sp.R12b.</title>
        <authorList>
            <person name="Li G."/>
            <person name="Lai Q."/>
            <person name="Shao Z."/>
            <person name="Yan P."/>
        </authorList>
    </citation>
    <scope>NUCLEOTIDE SEQUENCE [LARGE SCALE GENOMIC DNA]</scope>
    <source>
        <strain evidence="5 6">R12B</strain>
    </source>
</reference>
<dbReference type="AlphaFoldDB" id="A0A0T5NZ14"/>
<dbReference type="PROSITE" id="PS50949">
    <property type="entry name" value="HTH_GNTR"/>
    <property type="match status" value="1"/>
</dbReference>
<dbReference type="GO" id="GO:0003677">
    <property type="term" value="F:DNA binding"/>
    <property type="evidence" value="ECO:0007669"/>
    <property type="project" value="UniProtKB-KW"/>
</dbReference>
<comment type="caution">
    <text evidence="5">The sequence shown here is derived from an EMBL/GenBank/DDBJ whole genome shotgun (WGS) entry which is preliminary data.</text>
</comment>
<proteinExistence type="predicted"/>
<dbReference type="InterPro" id="IPR008920">
    <property type="entry name" value="TF_FadR/GntR_C"/>
</dbReference>
<feature type="domain" description="HTH gntR-type" evidence="4">
    <location>
        <begin position="11"/>
        <end position="78"/>
    </location>
</feature>
<organism evidence="5 6">
    <name type="scientific">Roseovarius atlanticus</name>
    <dbReference type="NCBI Taxonomy" id="1641875"/>
    <lineage>
        <taxon>Bacteria</taxon>
        <taxon>Pseudomonadati</taxon>
        <taxon>Pseudomonadota</taxon>
        <taxon>Alphaproteobacteria</taxon>
        <taxon>Rhodobacterales</taxon>
        <taxon>Roseobacteraceae</taxon>
        <taxon>Roseovarius</taxon>
    </lineage>
</organism>
<dbReference type="SMART" id="SM00345">
    <property type="entry name" value="HTH_GNTR"/>
    <property type="match status" value="1"/>
</dbReference>
<dbReference type="Pfam" id="PF00392">
    <property type="entry name" value="GntR"/>
    <property type="match status" value="1"/>
</dbReference>
<dbReference type="STRING" id="1641875.XM53_05440"/>
<protein>
    <submittedName>
        <fullName evidence="5">GntR family transcriptional regulator</fullName>
    </submittedName>
</protein>
<keyword evidence="2" id="KW-0238">DNA-binding</keyword>
<dbReference type="SUPFAM" id="SSF48008">
    <property type="entry name" value="GntR ligand-binding domain-like"/>
    <property type="match status" value="1"/>
</dbReference>
<dbReference type="Gene3D" id="1.20.120.530">
    <property type="entry name" value="GntR ligand-binding domain-like"/>
    <property type="match status" value="1"/>
</dbReference>
<dbReference type="SUPFAM" id="SSF46785">
    <property type="entry name" value="Winged helix' DNA-binding domain"/>
    <property type="match status" value="1"/>
</dbReference>
<dbReference type="InterPro" id="IPR011711">
    <property type="entry name" value="GntR_C"/>
</dbReference>
<evidence type="ECO:0000256" key="1">
    <source>
        <dbReference type="ARBA" id="ARBA00023015"/>
    </source>
</evidence>
<dbReference type="Proteomes" id="UP000051295">
    <property type="component" value="Unassembled WGS sequence"/>
</dbReference>
<dbReference type="EMBL" id="LAXJ01000003">
    <property type="protein sequence ID" value="KRS13983.1"/>
    <property type="molecule type" value="Genomic_DNA"/>
</dbReference>
<dbReference type="InterPro" id="IPR036390">
    <property type="entry name" value="WH_DNA-bd_sf"/>
</dbReference>
<dbReference type="SMART" id="SM00895">
    <property type="entry name" value="FCD"/>
    <property type="match status" value="1"/>
</dbReference>
<dbReference type="GO" id="GO:0003700">
    <property type="term" value="F:DNA-binding transcription factor activity"/>
    <property type="evidence" value="ECO:0007669"/>
    <property type="project" value="InterPro"/>
</dbReference>
<dbReference type="InterPro" id="IPR036388">
    <property type="entry name" value="WH-like_DNA-bd_sf"/>
</dbReference>
<keyword evidence="1" id="KW-0805">Transcription regulation</keyword>
<dbReference type="Pfam" id="PF07729">
    <property type="entry name" value="FCD"/>
    <property type="match status" value="1"/>
</dbReference>
<keyword evidence="3" id="KW-0804">Transcription</keyword>
<keyword evidence="6" id="KW-1185">Reference proteome</keyword>
<evidence type="ECO:0000256" key="3">
    <source>
        <dbReference type="ARBA" id="ARBA00023163"/>
    </source>
</evidence>
<sequence length="242" mass="27181">MYSARRVALTADKKTQCLEDLRMRILTQEIAPGSDLDEATLCDRYGMSRTPMREILQRLGGEGYVDLTQNRGAKVASMDLPVLRTFFQTAPMIYANVARLAAENRKAGEVAPLKAIQERFRAATQAGDAAEAALQNHRFHLAMGEMAHNPYLLPSLKRMLIDHTRLSQTFYRPASEDEAARVVTACAHHDAMIEAIERQEPGVIVDLTIAHWNLSRDRLERFVSPDPLPIDVLPMKDREDAV</sequence>
<evidence type="ECO:0000259" key="4">
    <source>
        <dbReference type="PROSITE" id="PS50949"/>
    </source>
</evidence>
<accession>A0A0T5NZ14</accession>
<evidence type="ECO:0000313" key="6">
    <source>
        <dbReference type="Proteomes" id="UP000051295"/>
    </source>
</evidence>
<evidence type="ECO:0000313" key="5">
    <source>
        <dbReference type="EMBL" id="KRS13983.1"/>
    </source>
</evidence>
<evidence type="ECO:0000256" key="2">
    <source>
        <dbReference type="ARBA" id="ARBA00023125"/>
    </source>
</evidence>
<dbReference type="PANTHER" id="PTHR43537">
    <property type="entry name" value="TRANSCRIPTIONAL REGULATOR, GNTR FAMILY"/>
    <property type="match status" value="1"/>
</dbReference>
<name>A0A0T5NZ14_9RHOB</name>
<dbReference type="Gene3D" id="1.10.10.10">
    <property type="entry name" value="Winged helix-like DNA-binding domain superfamily/Winged helix DNA-binding domain"/>
    <property type="match status" value="1"/>
</dbReference>
<dbReference type="InterPro" id="IPR000524">
    <property type="entry name" value="Tscrpt_reg_HTH_GntR"/>
</dbReference>
<gene>
    <name evidence="5" type="ORF">XM53_05440</name>
</gene>
<dbReference type="PATRIC" id="fig|1641875.4.peg.3113"/>